<evidence type="ECO:0000259" key="11">
    <source>
        <dbReference type="PROSITE" id="PS50262"/>
    </source>
</evidence>
<evidence type="ECO:0000313" key="12">
    <source>
        <dbReference type="EMBL" id="RZF43234.1"/>
    </source>
</evidence>
<dbReference type="PANTHER" id="PTHR24241:SF161">
    <property type="entry name" value="G-PROTEIN COUPLED RECEPTORS FAMILY 1 PROFILE DOMAIN-CONTAINING PROTEIN"/>
    <property type="match status" value="1"/>
</dbReference>
<dbReference type="STRING" id="195883.A0A482XBM7"/>
<dbReference type="CDD" id="cd15196">
    <property type="entry name" value="7tmA_Vasopressin_Oxytocin"/>
    <property type="match status" value="1"/>
</dbReference>
<dbReference type="GO" id="GO:0042277">
    <property type="term" value="F:peptide binding"/>
    <property type="evidence" value="ECO:0007669"/>
    <property type="project" value="TreeGrafter"/>
</dbReference>
<evidence type="ECO:0000256" key="10">
    <source>
        <dbReference type="RuleBase" id="RU046427"/>
    </source>
</evidence>
<dbReference type="GO" id="GO:0005886">
    <property type="term" value="C:plasma membrane"/>
    <property type="evidence" value="ECO:0007669"/>
    <property type="project" value="UniProtKB-SubCell"/>
</dbReference>
<comment type="caution">
    <text evidence="10">Lacks conserved residue(s) required for the propagation of feature annotation.</text>
</comment>
<evidence type="ECO:0000256" key="1">
    <source>
        <dbReference type="ARBA" id="ARBA00004651"/>
    </source>
</evidence>
<dbReference type="InterPro" id="IPR001817">
    <property type="entry name" value="Vasoprsn_rcpt"/>
</dbReference>
<protein>
    <recommendedName>
        <fullName evidence="11">G-protein coupled receptors family 1 profile domain-containing protein</fullName>
    </recommendedName>
</protein>
<dbReference type="InterPro" id="IPR000276">
    <property type="entry name" value="GPCR_Rhodpsn"/>
</dbReference>
<evidence type="ECO:0000256" key="9">
    <source>
        <dbReference type="ARBA" id="ARBA00023224"/>
    </source>
</evidence>
<evidence type="ECO:0000256" key="3">
    <source>
        <dbReference type="ARBA" id="ARBA00022692"/>
    </source>
</evidence>
<feature type="transmembrane region" description="Helical" evidence="10">
    <location>
        <begin position="216"/>
        <end position="236"/>
    </location>
</feature>
<dbReference type="Gene3D" id="1.20.1070.10">
    <property type="entry name" value="Rhodopsin 7-helix transmembrane proteins"/>
    <property type="match status" value="1"/>
</dbReference>
<organism evidence="12 13">
    <name type="scientific">Laodelphax striatellus</name>
    <name type="common">Small brown planthopper</name>
    <name type="synonym">Delphax striatella</name>
    <dbReference type="NCBI Taxonomy" id="195883"/>
    <lineage>
        <taxon>Eukaryota</taxon>
        <taxon>Metazoa</taxon>
        <taxon>Ecdysozoa</taxon>
        <taxon>Arthropoda</taxon>
        <taxon>Hexapoda</taxon>
        <taxon>Insecta</taxon>
        <taxon>Pterygota</taxon>
        <taxon>Neoptera</taxon>
        <taxon>Paraneoptera</taxon>
        <taxon>Hemiptera</taxon>
        <taxon>Auchenorrhyncha</taxon>
        <taxon>Fulgoroidea</taxon>
        <taxon>Delphacidae</taxon>
        <taxon>Criomorphinae</taxon>
        <taxon>Laodelphax</taxon>
    </lineage>
</organism>
<feature type="transmembrane region" description="Helical" evidence="10">
    <location>
        <begin position="49"/>
        <end position="72"/>
    </location>
</feature>
<evidence type="ECO:0000256" key="4">
    <source>
        <dbReference type="ARBA" id="ARBA00022989"/>
    </source>
</evidence>
<feature type="transmembrane region" description="Helical" evidence="10">
    <location>
        <begin position="271"/>
        <end position="293"/>
    </location>
</feature>
<feature type="transmembrane region" description="Helical" evidence="10">
    <location>
        <begin position="305"/>
        <end position="328"/>
    </location>
</feature>
<dbReference type="Proteomes" id="UP000291343">
    <property type="component" value="Unassembled WGS sequence"/>
</dbReference>
<dbReference type="PROSITE" id="PS00237">
    <property type="entry name" value="G_PROTEIN_RECEP_F1_1"/>
    <property type="match status" value="1"/>
</dbReference>
<name>A0A482XBM7_LAOST</name>
<dbReference type="GO" id="GO:0032870">
    <property type="term" value="P:cellular response to hormone stimulus"/>
    <property type="evidence" value="ECO:0007669"/>
    <property type="project" value="TreeGrafter"/>
</dbReference>
<dbReference type="GO" id="GO:0005000">
    <property type="term" value="F:vasopressin receptor activity"/>
    <property type="evidence" value="ECO:0007669"/>
    <property type="project" value="InterPro"/>
</dbReference>
<dbReference type="EMBL" id="QKKF02012829">
    <property type="protein sequence ID" value="RZF43234.1"/>
    <property type="molecule type" value="Genomic_DNA"/>
</dbReference>
<dbReference type="Pfam" id="PF00001">
    <property type="entry name" value="7tm_1"/>
    <property type="match status" value="1"/>
</dbReference>
<keyword evidence="2" id="KW-1003">Cell membrane</keyword>
<keyword evidence="13" id="KW-1185">Reference proteome</keyword>
<dbReference type="PRINTS" id="PR00237">
    <property type="entry name" value="GPCRRHODOPSN"/>
</dbReference>
<evidence type="ECO:0000313" key="13">
    <source>
        <dbReference type="Proteomes" id="UP000291343"/>
    </source>
</evidence>
<proteinExistence type="inferred from homology"/>
<evidence type="ECO:0000256" key="7">
    <source>
        <dbReference type="ARBA" id="ARBA00023170"/>
    </source>
</evidence>
<dbReference type="SMR" id="A0A482XBM7"/>
<dbReference type="InParanoid" id="A0A482XBM7"/>
<comment type="similarity">
    <text evidence="10">Belongs to the G-protein coupled receptor 1 family. Vasopressin/oxytocin receptor subfamily.</text>
</comment>
<keyword evidence="3 10" id="KW-0812">Transmembrane</keyword>
<keyword evidence="9 10" id="KW-0807">Transducer</keyword>
<keyword evidence="7 10" id="KW-0675">Receptor</keyword>
<dbReference type="InterPro" id="IPR017452">
    <property type="entry name" value="GPCR_Rhodpsn_7TM"/>
</dbReference>
<feature type="domain" description="G-protein coupled receptors family 1 profile" evidence="11">
    <location>
        <begin position="62"/>
        <end position="326"/>
    </location>
</feature>
<gene>
    <name evidence="12" type="ORF">LSTR_LSTR009038</name>
</gene>
<feature type="transmembrane region" description="Helical" evidence="10">
    <location>
        <begin position="84"/>
        <end position="105"/>
    </location>
</feature>
<evidence type="ECO:0000256" key="8">
    <source>
        <dbReference type="ARBA" id="ARBA00023180"/>
    </source>
</evidence>
<sequence>MGHSKKHVEYPRAGLQRYSCGAAQCSPVNESVVDVSNSGRDEDLARLEVATLAAILAITLAGNTTVLIALYMRRTWGGRKKLSRMYYFILHLCIADLVTGLLNVFPQLIWDITYRFKGGPVLCKLVKYGQTLGPYLSSYVLMATAMDRYKAICHPLTYCSWTSHHARSMVQCAWATALLFCIPQVTIFSYMEVPGSPGEHDCWATFPRDWGERAYVTWYSVSVFILPLIVLIYTYWCICRELWRNAGFPVTKASPHRLISRAKVNTVKQTVAVIALYIACSSPFIVAQLWAVWDPGAIQSPFFQGATFTILSLLSSLNSCVNPWIYLVSNKELMRGLRQLLGCRYATSDYRANNSTAESGSSGCGAGSCSKRSEVTNTTSLLPRKPLTVTDQPLPDITPIRRWVVAIPPNVSREERECLQLFSGLNNERIITRSQQQQQHQQQRNLRPSTSPCRAARCRLDL</sequence>
<evidence type="ECO:0000256" key="5">
    <source>
        <dbReference type="ARBA" id="ARBA00023040"/>
    </source>
</evidence>
<evidence type="ECO:0000256" key="2">
    <source>
        <dbReference type="ARBA" id="ARBA00022475"/>
    </source>
</evidence>
<accession>A0A482XBM7</accession>
<keyword evidence="6 10" id="KW-0472">Membrane</keyword>
<keyword evidence="4 10" id="KW-1133">Transmembrane helix</keyword>
<keyword evidence="5 10" id="KW-0297">G-protein coupled receptor</keyword>
<reference evidence="12 13" key="1">
    <citation type="journal article" date="2017" name="Gigascience">
        <title>Genome sequence of the small brown planthopper, Laodelphax striatellus.</title>
        <authorList>
            <person name="Zhu J."/>
            <person name="Jiang F."/>
            <person name="Wang X."/>
            <person name="Yang P."/>
            <person name="Bao Y."/>
            <person name="Zhao W."/>
            <person name="Wang W."/>
            <person name="Lu H."/>
            <person name="Wang Q."/>
            <person name="Cui N."/>
            <person name="Li J."/>
            <person name="Chen X."/>
            <person name="Luo L."/>
            <person name="Yu J."/>
            <person name="Kang L."/>
            <person name="Cui F."/>
        </authorList>
    </citation>
    <scope>NUCLEOTIDE SEQUENCE [LARGE SCALE GENOMIC DNA]</scope>
    <source>
        <strain evidence="12">Lst14</strain>
    </source>
</reference>
<comment type="subcellular location">
    <subcellularLocation>
        <location evidence="1 10">Cell membrane</location>
        <topology evidence="1 10">Multi-pass membrane protein</topology>
    </subcellularLocation>
</comment>
<dbReference type="OrthoDB" id="6435638at2759"/>
<dbReference type="PROSITE" id="PS50262">
    <property type="entry name" value="G_PROTEIN_RECEP_F1_2"/>
    <property type="match status" value="1"/>
</dbReference>
<comment type="caution">
    <text evidence="12">The sequence shown here is derived from an EMBL/GenBank/DDBJ whole genome shotgun (WGS) entry which is preliminary data.</text>
</comment>
<dbReference type="PANTHER" id="PTHR24241">
    <property type="entry name" value="NEUROPEPTIDE RECEPTOR-RELATED G-PROTEIN COUPLED RECEPTOR"/>
    <property type="match status" value="1"/>
</dbReference>
<dbReference type="PRINTS" id="PR00896">
    <property type="entry name" value="VASOPRESSINR"/>
</dbReference>
<dbReference type="SUPFAM" id="SSF81321">
    <property type="entry name" value="Family A G protein-coupled receptor-like"/>
    <property type="match status" value="1"/>
</dbReference>
<keyword evidence="8 10" id="KW-0325">Glycoprotein</keyword>
<evidence type="ECO:0000256" key="6">
    <source>
        <dbReference type="ARBA" id="ARBA00023136"/>
    </source>
</evidence>
<dbReference type="AlphaFoldDB" id="A0A482XBM7"/>